<reference evidence="1" key="2">
    <citation type="journal article" date="2016" name="Mol. Ecol.">
        <title>Population genomics of the filarial nematode parasite Wuchereria bancrofti from mosquitoes.</title>
        <authorList>
            <person name="Small S.T."/>
            <person name="Reimer L.J."/>
            <person name="Tisch D.J."/>
            <person name="King C.L."/>
            <person name="Christensen B.M."/>
            <person name="Siba P.M."/>
            <person name="Kazura J.W."/>
            <person name="Serre D."/>
            <person name="Zimmerman P.A."/>
        </authorList>
    </citation>
    <scope>NUCLEOTIDE SEQUENCE</scope>
    <source>
        <strain evidence="1">pt0022</strain>
    </source>
</reference>
<protein>
    <submittedName>
        <fullName evidence="2">Uncharacterized protein</fullName>
    </submittedName>
</protein>
<proteinExistence type="predicted"/>
<evidence type="ECO:0000313" key="2">
    <source>
        <dbReference type="WBParaSite" id="mrna-Wban_01602"/>
    </source>
</evidence>
<reference evidence="1" key="1">
    <citation type="submission" date="2015-03" db="EMBL/GenBank/DDBJ databases">
        <title>Wuchereria bancrofti Genome Sequencing Papua New Guinea Strain.</title>
        <authorList>
            <person name="Small S.T."/>
            <person name="Serre D."/>
            <person name="Zimmerman P.A."/>
        </authorList>
    </citation>
    <scope>NUCLEOTIDE SEQUENCE [LARGE SCALE GENOMIC DNA]</scope>
    <source>
        <strain evidence="1">pt0022</strain>
    </source>
</reference>
<organism evidence="1 2">
    <name type="scientific">Wuchereria bancrofti</name>
    <dbReference type="NCBI Taxonomy" id="6293"/>
    <lineage>
        <taxon>Eukaryota</taxon>
        <taxon>Metazoa</taxon>
        <taxon>Ecdysozoa</taxon>
        <taxon>Nematoda</taxon>
        <taxon>Chromadorea</taxon>
        <taxon>Rhabditida</taxon>
        <taxon>Spirurina</taxon>
        <taxon>Spiruromorpha</taxon>
        <taxon>Filarioidea</taxon>
        <taxon>Onchocercidae</taxon>
        <taxon>Wuchereria</taxon>
    </lineage>
</organism>
<name>A0AAF5PJI1_WUCBA</name>
<dbReference type="AlphaFoldDB" id="A0AAF5PJI1"/>
<dbReference type="Proteomes" id="UP000093561">
    <property type="component" value="Unassembled WGS sequence"/>
</dbReference>
<dbReference type="WBParaSite" id="mrna-Wban_01602">
    <property type="protein sequence ID" value="mrna-Wban_01602"/>
    <property type="gene ID" value="Wban_01602"/>
</dbReference>
<accession>A0AAF5PJI1</accession>
<reference evidence="2" key="3">
    <citation type="submission" date="2024-02" db="UniProtKB">
        <authorList>
            <consortium name="WormBaseParasite"/>
        </authorList>
    </citation>
    <scope>IDENTIFICATION</scope>
    <source>
        <strain evidence="2">pt0022</strain>
    </source>
</reference>
<evidence type="ECO:0000313" key="1">
    <source>
        <dbReference type="Proteomes" id="UP000093561"/>
    </source>
</evidence>
<sequence>MKTIDARKFVLLEKSRLVVFHKIKLGSGAFRNVYKGAIKELAPICKINPSLVSSGTFKDCMYAGKMLPSIADAHADFIQKHINEHLKLQIKDLVSFAWQISNGLSFSLIADLVDYPIRFFIQVVVEDYR</sequence>